<dbReference type="PIRSF" id="PIRSF006091">
    <property type="entry name" value="E_trnsport_RnfG"/>
    <property type="match status" value="1"/>
</dbReference>
<dbReference type="AlphaFoldDB" id="A0A1Y6KXI5"/>
<comment type="cofactor">
    <cofactor evidence="9">
        <name>FMN</name>
        <dbReference type="ChEBI" id="CHEBI:58210"/>
    </cofactor>
</comment>
<name>A0A1Y6KXI5_9GAMM</name>
<dbReference type="EMBL" id="FYAH01000003">
    <property type="protein sequence ID" value="SMY16870.1"/>
    <property type="molecule type" value="Genomic_DNA"/>
</dbReference>
<dbReference type="GO" id="GO:0010181">
    <property type="term" value="F:FMN binding"/>
    <property type="evidence" value="ECO:0007669"/>
    <property type="project" value="InterPro"/>
</dbReference>
<reference evidence="12" key="1">
    <citation type="submission" date="2017-06" db="EMBL/GenBank/DDBJ databases">
        <authorList>
            <person name="Rodrigo-Torres L."/>
            <person name="Arahal R. D."/>
            <person name="Lucena T."/>
        </authorList>
    </citation>
    <scope>NUCLEOTIDE SEQUENCE [LARGE SCALE GENOMIC DNA]</scope>
    <source>
        <strain evidence="12">type strain: CECT 9192</strain>
    </source>
</reference>
<keyword evidence="3 9" id="KW-0285">Flavoprotein</keyword>
<evidence type="ECO:0000256" key="5">
    <source>
        <dbReference type="ARBA" id="ARBA00022692"/>
    </source>
</evidence>
<dbReference type="HAMAP" id="MF_00479">
    <property type="entry name" value="RsxG_RnfG"/>
    <property type="match status" value="1"/>
</dbReference>
<accession>A0A1Y6KXI5</accession>
<dbReference type="SMART" id="SM00900">
    <property type="entry name" value="FMN_bind"/>
    <property type="match status" value="1"/>
</dbReference>
<dbReference type="Pfam" id="PF04205">
    <property type="entry name" value="FMN_bind"/>
    <property type="match status" value="1"/>
</dbReference>
<dbReference type="GO" id="GO:0022900">
    <property type="term" value="P:electron transport chain"/>
    <property type="evidence" value="ECO:0007669"/>
    <property type="project" value="UniProtKB-UniRule"/>
</dbReference>
<dbReference type="Proteomes" id="UP000196485">
    <property type="component" value="Unassembled WGS sequence"/>
</dbReference>
<evidence type="ECO:0000256" key="2">
    <source>
        <dbReference type="ARBA" id="ARBA00022553"/>
    </source>
</evidence>
<comment type="subcellular location">
    <subcellularLocation>
        <location evidence="9">Cell inner membrane</location>
        <topology evidence="9">Single-pass membrane protein</topology>
    </subcellularLocation>
</comment>
<keyword evidence="8 9" id="KW-1133">Transmembrane helix</keyword>
<dbReference type="InterPro" id="IPR010209">
    <property type="entry name" value="Ion_transpt_RnfG/RsxG"/>
</dbReference>
<evidence type="ECO:0000256" key="7">
    <source>
        <dbReference type="ARBA" id="ARBA00022982"/>
    </source>
</evidence>
<keyword evidence="2 9" id="KW-0597">Phosphoprotein</keyword>
<keyword evidence="9" id="KW-1003">Cell membrane</keyword>
<organism evidence="11 12">
    <name type="scientific">Photobacterium aquimaris</name>
    <dbReference type="NCBI Taxonomy" id="512643"/>
    <lineage>
        <taxon>Bacteria</taxon>
        <taxon>Pseudomonadati</taxon>
        <taxon>Pseudomonadota</taxon>
        <taxon>Gammaproteobacteria</taxon>
        <taxon>Vibrionales</taxon>
        <taxon>Vibrionaceae</taxon>
        <taxon>Photobacterium</taxon>
    </lineage>
</organism>
<dbReference type="InterPro" id="IPR007329">
    <property type="entry name" value="FMN-bd"/>
</dbReference>
<keyword evidence="1 9" id="KW-0813">Transport</keyword>
<evidence type="ECO:0000256" key="3">
    <source>
        <dbReference type="ARBA" id="ARBA00022630"/>
    </source>
</evidence>
<evidence type="ECO:0000256" key="6">
    <source>
        <dbReference type="ARBA" id="ARBA00022967"/>
    </source>
</evidence>
<gene>
    <name evidence="9 11" type="primary">rnfG</name>
    <name evidence="11" type="ORF">PAQU9191_02110</name>
</gene>
<dbReference type="EC" id="7.-.-.-" evidence="9"/>
<keyword evidence="7 9" id="KW-0249">Electron transport</keyword>
<feature type="modified residue" description="FMN phosphoryl threonine" evidence="9">
    <location>
        <position position="180"/>
    </location>
</feature>
<dbReference type="PANTHER" id="PTHR36118">
    <property type="entry name" value="ION-TRANSLOCATING OXIDOREDUCTASE COMPLEX SUBUNIT G"/>
    <property type="match status" value="1"/>
</dbReference>
<dbReference type="NCBIfam" id="TIGR01947">
    <property type="entry name" value="rnfG"/>
    <property type="match status" value="1"/>
</dbReference>
<evidence type="ECO:0000256" key="1">
    <source>
        <dbReference type="ARBA" id="ARBA00022448"/>
    </source>
</evidence>
<evidence type="ECO:0000256" key="4">
    <source>
        <dbReference type="ARBA" id="ARBA00022643"/>
    </source>
</evidence>
<keyword evidence="9" id="KW-0997">Cell inner membrane</keyword>
<evidence type="ECO:0000256" key="8">
    <source>
        <dbReference type="ARBA" id="ARBA00022989"/>
    </source>
</evidence>
<proteinExistence type="inferred from homology"/>
<comment type="function">
    <text evidence="9">Part of a membrane-bound complex that couples electron transfer with translocation of ions across the membrane.</text>
</comment>
<keyword evidence="12" id="KW-1185">Reference proteome</keyword>
<keyword evidence="5 9" id="KW-0812">Transmembrane</keyword>
<evidence type="ECO:0000313" key="11">
    <source>
        <dbReference type="EMBL" id="SMY16870.1"/>
    </source>
</evidence>
<keyword evidence="4 9" id="KW-0288">FMN</keyword>
<dbReference type="GO" id="GO:0005886">
    <property type="term" value="C:plasma membrane"/>
    <property type="evidence" value="ECO:0007669"/>
    <property type="project" value="UniProtKB-SubCell"/>
</dbReference>
<evidence type="ECO:0000256" key="9">
    <source>
        <dbReference type="HAMAP-Rule" id="MF_00479"/>
    </source>
</evidence>
<protein>
    <recommendedName>
        <fullName evidence="9">Ion-translocating oxidoreductase complex subunit G</fullName>
        <ecNumber evidence="9">7.-.-.-</ecNumber>
    </recommendedName>
    <alternativeName>
        <fullName evidence="9">Rnf electron transport complex subunit G</fullName>
    </alternativeName>
</protein>
<sequence length="214" mass="23592">MSMTMFKSMKKNGLILAIFALLSTALVSLTHYFTADRIFQQQQQQLLNTLNQVIPVSSHDNLLYKRCTLVKNLQYIGTKTAMPAYIATKDGKPTGIAIEGIAPDGYSGAIKLIVGLDTKGVITGVRILEQHETPGLGDKIETSVSDWIYSFTGKRVNGANDPKFHVRKDGGEFDQFTGATITPRAVVKAVKNISLYWQNNQQQILSQPLDCPSE</sequence>
<dbReference type="PANTHER" id="PTHR36118:SF1">
    <property type="entry name" value="ION-TRANSLOCATING OXIDOREDUCTASE COMPLEX SUBUNIT G"/>
    <property type="match status" value="1"/>
</dbReference>
<comment type="subunit">
    <text evidence="9">The complex is composed of six subunits: RnfA, RnfB, RnfC, RnfD, RnfE and RnfG.</text>
</comment>
<keyword evidence="9" id="KW-0472">Membrane</keyword>
<evidence type="ECO:0000313" key="12">
    <source>
        <dbReference type="Proteomes" id="UP000196485"/>
    </source>
</evidence>
<dbReference type="GO" id="GO:0009055">
    <property type="term" value="F:electron transfer activity"/>
    <property type="evidence" value="ECO:0007669"/>
    <property type="project" value="InterPro"/>
</dbReference>
<feature type="domain" description="FMN-binding" evidence="10">
    <location>
        <begin position="105"/>
        <end position="197"/>
    </location>
</feature>
<keyword evidence="6 9" id="KW-1278">Translocase</keyword>
<evidence type="ECO:0000259" key="10">
    <source>
        <dbReference type="SMART" id="SM00900"/>
    </source>
</evidence>
<comment type="similarity">
    <text evidence="9">Belongs to the RnfG family.</text>
</comment>
<dbReference type="NCBIfam" id="NF002519">
    <property type="entry name" value="PRK01908.1"/>
    <property type="match status" value="1"/>
</dbReference>